<name>A0ACC2CD84_DIPCM</name>
<evidence type="ECO:0000313" key="1">
    <source>
        <dbReference type="EMBL" id="KAJ7539940.1"/>
    </source>
</evidence>
<dbReference type="EMBL" id="CM055102">
    <property type="protein sequence ID" value="KAJ7539940.1"/>
    <property type="molecule type" value="Genomic_DNA"/>
</dbReference>
<protein>
    <submittedName>
        <fullName evidence="1">Uncharacterized protein</fullName>
    </submittedName>
</protein>
<reference evidence="2" key="1">
    <citation type="journal article" date="2024" name="Proc. Natl. Acad. Sci. U.S.A.">
        <title>Extraordinary preservation of gene collinearity over three hundred million years revealed in homosporous lycophytes.</title>
        <authorList>
            <person name="Li C."/>
            <person name="Wickell D."/>
            <person name="Kuo L.Y."/>
            <person name="Chen X."/>
            <person name="Nie B."/>
            <person name="Liao X."/>
            <person name="Peng D."/>
            <person name="Ji J."/>
            <person name="Jenkins J."/>
            <person name="Williams M."/>
            <person name="Shu S."/>
            <person name="Plott C."/>
            <person name="Barry K."/>
            <person name="Rajasekar S."/>
            <person name="Grimwood J."/>
            <person name="Han X."/>
            <person name="Sun S."/>
            <person name="Hou Z."/>
            <person name="He W."/>
            <person name="Dai G."/>
            <person name="Sun C."/>
            <person name="Schmutz J."/>
            <person name="Leebens-Mack J.H."/>
            <person name="Li F.W."/>
            <person name="Wang L."/>
        </authorList>
    </citation>
    <scope>NUCLEOTIDE SEQUENCE [LARGE SCALE GENOMIC DNA]</scope>
    <source>
        <strain evidence="2">cv. PW_Plant_1</strain>
    </source>
</reference>
<comment type="caution">
    <text evidence="1">The sequence shown here is derived from an EMBL/GenBank/DDBJ whole genome shotgun (WGS) entry which is preliminary data.</text>
</comment>
<sequence length="205" mass="22553">MLPCQVYRTIKLKLNHPQKQQKQQRVPLTLKSKVLHAAESRSDIAQKSEESHLKSDARHEDYELPSSHAVSDNEALCAKEPLFVTECVRQLPDTQQDIDITVEDQPEIVGKDLDALPEIVFFGEEDSKFNLTGEKMNLDGSAGSLQIGEIKGSNLTRKGSAGQLYPGSPHSLASGLSASTKPINRVWSVLSRVLSITSSAHHSPF</sequence>
<dbReference type="Proteomes" id="UP001162992">
    <property type="component" value="Chromosome 11"/>
</dbReference>
<organism evidence="1 2">
    <name type="scientific">Diphasiastrum complanatum</name>
    <name type="common">Issler's clubmoss</name>
    <name type="synonym">Lycopodium complanatum</name>
    <dbReference type="NCBI Taxonomy" id="34168"/>
    <lineage>
        <taxon>Eukaryota</taxon>
        <taxon>Viridiplantae</taxon>
        <taxon>Streptophyta</taxon>
        <taxon>Embryophyta</taxon>
        <taxon>Tracheophyta</taxon>
        <taxon>Lycopodiopsida</taxon>
        <taxon>Lycopodiales</taxon>
        <taxon>Lycopodiaceae</taxon>
        <taxon>Lycopodioideae</taxon>
        <taxon>Diphasiastrum</taxon>
    </lineage>
</organism>
<accession>A0ACC2CD84</accession>
<evidence type="ECO:0000313" key="2">
    <source>
        <dbReference type="Proteomes" id="UP001162992"/>
    </source>
</evidence>
<keyword evidence="2" id="KW-1185">Reference proteome</keyword>
<gene>
    <name evidence="1" type="ORF">O6H91_11G116000</name>
</gene>
<proteinExistence type="predicted"/>